<reference evidence="1 2" key="2">
    <citation type="journal article" date="2017" name="Nature">
        <title>The Apostasia genome and the evolution of orchids.</title>
        <authorList>
            <person name="Zhang G.Q."/>
            <person name="Liu K.W."/>
            <person name="Li Z."/>
            <person name="Lohaus R."/>
            <person name="Hsiao Y.Y."/>
            <person name="Niu S.C."/>
            <person name="Wang J.Y."/>
            <person name="Lin Y.C."/>
            <person name="Xu Q."/>
            <person name="Chen L.J."/>
            <person name="Yoshida K."/>
            <person name="Fujiwara S."/>
            <person name="Wang Z.W."/>
            <person name="Zhang Y.Q."/>
            <person name="Mitsuda N."/>
            <person name="Wang M."/>
            <person name="Liu G.H."/>
            <person name="Pecoraro L."/>
            <person name="Huang H.X."/>
            <person name="Xiao X.J."/>
            <person name="Lin M."/>
            <person name="Wu X.Y."/>
            <person name="Wu W.L."/>
            <person name="Chen Y.Y."/>
            <person name="Chang S.B."/>
            <person name="Sakamoto S."/>
            <person name="Ohme-Takagi M."/>
            <person name="Yagi M."/>
            <person name="Zeng S.J."/>
            <person name="Shen C.Y."/>
            <person name="Yeh C.M."/>
            <person name="Luo Y.B."/>
            <person name="Tsai W.C."/>
            <person name="Van de Peer Y."/>
            <person name="Liu Z.J."/>
        </authorList>
    </citation>
    <scope>NUCLEOTIDE SEQUENCE [LARGE SCALE GENOMIC DNA]</scope>
    <source>
        <tissue evidence="1">The whole plant</tissue>
    </source>
</reference>
<evidence type="ECO:0000313" key="1">
    <source>
        <dbReference type="EMBL" id="PKU64329.1"/>
    </source>
</evidence>
<proteinExistence type="predicted"/>
<dbReference type="PANTHER" id="PTHR35721">
    <property type="entry name" value="UREIDOGLYCOLATE HYDROLASE"/>
    <property type="match status" value="1"/>
</dbReference>
<name>A0A2I0VLN8_9ASPA</name>
<gene>
    <name evidence="1" type="ORF">MA16_Dca005252</name>
</gene>
<accession>A0A2I0VLN8</accession>
<protein>
    <submittedName>
        <fullName evidence="1">Uncharacterized protein</fullName>
    </submittedName>
</protein>
<dbReference type="AlphaFoldDB" id="A0A2I0VLN8"/>
<organism evidence="1 2">
    <name type="scientific">Dendrobium catenatum</name>
    <dbReference type="NCBI Taxonomy" id="906689"/>
    <lineage>
        <taxon>Eukaryota</taxon>
        <taxon>Viridiplantae</taxon>
        <taxon>Streptophyta</taxon>
        <taxon>Embryophyta</taxon>
        <taxon>Tracheophyta</taxon>
        <taxon>Spermatophyta</taxon>
        <taxon>Magnoliopsida</taxon>
        <taxon>Liliopsida</taxon>
        <taxon>Asparagales</taxon>
        <taxon>Orchidaceae</taxon>
        <taxon>Epidendroideae</taxon>
        <taxon>Malaxideae</taxon>
        <taxon>Dendrobiinae</taxon>
        <taxon>Dendrobium</taxon>
    </lineage>
</organism>
<dbReference type="Proteomes" id="UP000233837">
    <property type="component" value="Unassembled WGS sequence"/>
</dbReference>
<reference evidence="1 2" key="1">
    <citation type="journal article" date="2016" name="Sci. Rep.">
        <title>The Dendrobium catenatum Lindl. genome sequence provides insights into polysaccharide synthase, floral development and adaptive evolution.</title>
        <authorList>
            <person name="Zhang G.Q."/>
            <person name="Xu Q."/>
            <person name="Bian C."/>
            <person name="Tsai W.C."/>
            <person name="Yeh C.M."/>
            <person name="Liu K.W."/>
            <person name="Yoshida K."/>
            <person name="Zhang L.S."/>
            <person name="Chang S.B."/>
            <person name="Chen F."/>
            <person name="Shi Y."/>
            <person name="Su Y.Y."/>
            <person name="Zhang Y.Q."/>
            <person name="Chen L.J."/>
            <person name="Yin Y."/>
            <person name="Lin M."/>
            <person name="Huang H."/>
            <person name="Deng H."/>
            <person name="Wang Z.W."/>
            <person name="Zhu S.L."/>
            <person name="Zhao X."/>
            <person name="Deng C."/>
            <person name="Niu S.C."/>
            <person name="Huang J."/>
            <person name="Wang M."/>
            <person name="Liu G.H."/>
            <person name="Yang H.J."/>
            <person name="Xiao X.J."/>
            <person name="Hsiao Y.Y."/>
            <person name="Wu W.L."/>
            <person name="Chen Y.Y."/>
            <person name="Mitsuda N."/>
            <person name="Ohme-Takagi M."/>
            <person name="Luo Y.B."/>
            <person name="Van de Peer Y."/>
            <person name="Liu Z.J."/>
        </authorList>
    </citation>
    <scope>NUCLEOTIDE SEQUENCE [LARGE SCALE GENOMIC DNA]</scope>
    <source>
        <tissue evidence="1">The whole plant</tissue>
    </source>
</reference>
<dbReference type="PANTHER" id="PTHR35721:SF1">
    <property type="entry name" value="UREIDOGLYCOLATE HYDROLASE"/>
    <property type="match status" value="1"/>
</dbReference>
<sequence length="56" mass="6248">MAKTIKLKPMDATPVSFAEFGQVISASSDRQKFGLQDAQLELHRGTPRSFCIFCFP</sequence>
<dbReference type="EMBL" id="KZ503429">
    <property type="protein sequence ID" value="PKU64329.1"/>
    <property type="molecule type" value="Genomic_DNA"/>
</dbReference>
<keyword evidence="2" id="KW-1185">Reference proteome</keyword>
<evidence type="ECO:0000313" key="2">
    <source>
        <dbReference type="Proteomes" id="UP000233837"/>
    </source>
</evidence>